<evidence type="ECO:0000313" key="4">
    <source>
        <dbReference type="EMBL" id="WFF42200.1"/>
    </source>
</evidence>
<dbReference type="CDD" id="cd01949">
    <property type="entry name" value="GGDEF"/>
    <property type="match status" value="1"/>
</dbReference>
<gene>
    <name evidence="4" type="ORF">EVC62_12185</name>
</gene>
<dbReference type="Pfam" id="PF08448">
    <property type="entry name" value="PAS_4"/>
    <property type="match status" value="1"/>
</dbReference>
<dbReference type="PANTHER" id="PTHR46663">
    <property type="entry name" value="DIGUANYLATE CYCLASE DGCT-RELATED"/>
    <property type="match status" value="1"/>
</dbReference>
<dbReference type="InterPro" id="IPR000014">
    <property type="entry name" value="PAS"/>
</dbReference>
<dbReference type="Proteomes" id="UP001321526">
    <property type="component" value="Chromosome"/>
</dbReference>
<dbReference type="CDD" id="cd00130">
    <property type="entry name" value="PAS"/>
    <property type="match status" value="1"/>
</dbReference>
<dbReference type="PROSITE" id="PS50112">
    <property type="entry name" value="PAS"/>
    <property type="match status" value="1"/>
</dbReference>
<feature type="compositionally biased region" description="Pro residues" evidence="1">
    <location>
        <begin position="465"/>
        <end position="476"/>
    </location>
</feature>
<feature type="region of interest" description="Disordered" evidence="1">
    <location>
        <begin position="442"/>
        <end position="476"/>
    </location>
</feature>
<dbReference type="InterPro" id="IPR000160">
    <property type="entry name" value="GGDEF_dom"/>
</dbReference>
<dbReference type="PROSITE" id="PS50887">
    <property type="entry name" value="GGDEF"/>
    <property type="match status" value="1"/>
</dbReference>
<dbReference type="Pfam" id="PF00990">
    <property type="entry name" value="GGDEF"/>
    <property type="match status" value="1"/>
</dbReference>
<name>A0ABY8FHB4_9GAMM</name>
<feature type="domain" description="GGDEF" evidence="3">
    <location>
        <begin position="314"/>
        <end position="443"/>
    </location>
</feature>
<dbReference type="InterPro" id="IPR029787">
    <property type="entry name" value="Nucleotide_cyclase"/>
</dbReference>
<reference evidence="4 5" key="1">
    <citation type="submission" date="2019-01" db="EMBL/GenBank/DDBJ databases">
        <title>Genome sequence of Salinicola endophyticus REST5.</title>
        <authorList>
            <person name="Nascimento F.X."/>
        </authorList>
    </citation>
    <scope>NUCLEOTIDE SEQUENCE [LARGE SCALE GENOMIC DNA]</scope>
    <source>
        <strain evidence="4 5">REST5</strain>
    </source>
</reference>
<dbReference type="PANTHER" id="PTHR46663:SF4">
    <property type="entry name" value="DIGUANYLATE CYCLASE DGCT-RELATED"/>
    <property type="match status" value="1"/>
</dbReference>
<dbReference type="RefSeq" id="WP_110690613.1">
    <property type="nucleotide sequence ID" value="NZ_CP035631.1"/>
</dbReference>
<sequence>MDAPQALPDGDAGQPPRQPTLQATLDGLDQLGIAALVYRVEGDENWVAGANALACQQLALDARPPLADPWQWLDDQHQPLAADDHPARRRADSAPQGWRRCHLRDRHGSLRALRLRCRQIEADAGRQVLVALDEITPLDPHPADLPAPTPRLPASLHQWIGSLPIGACVIDAKGYLRLVNPTLCTLLGYAASELLGRPYGELLAPASRERGERHHQAALADGGGQQRVEVVRRDGSLCSVQVADSLVNDADGQPLRLACLVDLTAQREQTRQLEARNRRLEYLATRDEMTGLHNRRYGQQLLEQAIRRSRRYGEPLAVAMLDLDHFKTVNDEHGHAVGDEVLREFSDLVGTMLRQSDTLIRWGGEEFLLLLPGVDRFSAHATLGRVLARLVQQPLSACELQLSFSAGIAEPRQTSSHRLLEQVDTALYQAKQAGRGCITMAEETPQPPALREDTARPGNSASPTGPAPPEGPALPL</sequence>
<dbReference type="SUPFAM" id="SSF55073">
    <property type="entry name" value="Nucleotide cyclase"/>
    <property type="match status" value="1"/>
</dbReference>
<dbReference type="InterPro" id="IPR043128">
    <property type="entry name" value="Rev_trsase/Diguanyl_cyclase"/>
</dbReference>
<dbReference type="Gene3D" id="3.30.70.270">
    <property type="match status" value="1"/>
</dbReference>
<keyword evidence="5" id="KW-1185">Reference proteome</keyword>
<evidence type="ECO:0000313" key="5">
    <source>
        <dbReference type="Proteomes" id="UP001321526"/>
    </source>
</evidence>
<feature type="domain" description="PAS" evidence="2">
    <location>
        <begin position="169"/>
        <end position="222"/>
    </location>
</feature>
<evidence type="ECO:0000256" key="1">
    <source>
        <dbReference type="SAM" id="MobiDB-lite"/>
    </source>
</evidence>
<evidence type="ECO:0000259" key="2">
    <source>
        <dbReference type="PROSITE" id="PS50112"/>
    </source>
</evidence>
<accession>A0ABY8FHB4</accession>
<proteinExistence type="predicted"/>
<organism evidence="4 5">
    <name type="scientific">Salinicola endophyticus</name>
    <dbReference type="NCBI Taxonomy" id="1949083"/>
    <lineage>
        <taxon>Bacteria</taxon>
        <taxon>Pseudomonadati</taxon>
        <taxon>Pseudomonadota</taxon>
        <taxon>Gammaproteobacteria</taxon>
        <taxon>Oceanospirillales</taxon>
        <taxon>Halomonadaceae</taxon>
        <taxon>Salinicola</taxon>
    </lineage>
</organism>
<dbReference type="EMBL" id="CP035631">
    <property type="protein sequence ID" value="WFF42200.1"/>
    <property type="molecule type" value="Genomic_DNA"/>
</dbReference>
<dbReference type="InterPro" id="IPR035965">
    <property type="entry name" value="PAS-like_dom_sf"/>
</dbReference>
<dbReference type="SMART" id="SM00267">
    <property type="entry name" value="GGDEF"/>
    <property type="match status" value="1"/>
</dbReference>
<evidence type="ECO:0000259" key="3">
    <source>
        <dbReference type="PROSITE" id="PS50887"/>
    </source>
</evidence>
<dbReference type="NCBIfam" id="TIGR00254">
    <property type="entry name" value="GGDEF"/>
    <property type="match status" value="1"/>
</dbReference>
<dbReference type="Gene3D" id="3.30.450.20">
    <property type="entry name" value="PAS domain"/>
    <property type="match status" value="1"/>
</dbReference>
<dbReference type="NCBIfam" id="TIGR00229">
    <property type="entry name" value="sensory_box"/>
    <property type="match status" value="1"/>
</dbReference>
<dbReference type="SMART" id="SM00091">
    <property type="entry name" value="PAS"/>
    <property type="match status" value="1"/>
</dbReference>
<dbReference type="SUPFAM" id="SSF55785">
    <property type="entry name" value="PYP-like sensor domain (PAS domain)"/>
    <property type="match status" value="1"/>
</dbReference>
<dbReference type="InterPro" id="IPR013656">
    <property type="entry name" value="PAS_4"/>
</dbReference>
<dbReference type="InterPro" id="IPR052163">
    <property type="entry name" value="DGC-Regulatory_Protein"/>
</dbReference>
<protein>
    <submittedName>
        <fullName evidence="4">Sensor domain-containing diguanylate cyclase</fullName>
    </submittedName>
</protein>